<dbReference type="GO" id="GO:0003677">
    <property type="term" value="F:DNA binding"/>
    <property type="evidence" value="ECO:0007669"/>
    <property type="project" value="InterPro"/>
</dbReference>
<feature type="domain" description="Transposase IS4-like" evidence="1">
    <location>
        <begin position="2"/>
        <end position="120"/>
    </location>
</feature>
<feature type="non-terminal residue" evidence="2">
    <location>
        <position position="1"/>
    </location>
</feature>
<protein>
    <recommendedName>
        <fullName evidence="1">Transposase IS4-like domain-containing protein</fullName>
    </recommendedName>
</protein>
<dbReference type="OrthoDB" id="9774608at2"/>
<organism evidence="2 3">
    <name type="scientific">Neosynechococcus sphagnicola sy1</name>
    <dbReference type="NCBI Taxonomy" id="1497020"/>
    <lineage>
        <taxon>Bacteria</taxon>
        <taxon>Bacillati</taxon>
        <taxon>Cyanobacteriota</taxon>
        <taxon>Cyanophyceae</taxon>
        <taxon>Neosynechococcales</taxon>
        <taxon>Neosynechococcaceae</taxon>
        <taxon>Neosynechococcus</taxon>
    </lineage>
</organism>
<dbReference type="RefSeq" id="WP_036533160.1">
    <property type="nucleotide sequence ID" value="NZ_JJML01000020.1"/>
</dbReference>
<reference evidence="2 3" key="1">
    <citation type="journal article" date="2014" name="Mol. Ecol.">
        <title>Evolution of Synechococcus.</title>
        <authorList>
            <person name="Dvorak P."/>
            <person name="Casamatta D."/>
            <person name="Hasler P."/>
            <person name="Poulickova A."/>
            <person name="Ondrej V."/>
            <person name="Sanges R."/>
        </authorList>
    </citation>
    <scope>NUCLEOTIDE SEQUENCE [LARGE SCALE GENOMIC DNA]</scope>
    <source>
        <strain evidence="2 3">CAUP A 1101</strain>
    </source>
</reference>
<dbReference type="AlphaFoldDB" id="A0A098TPE9"/>
<dbReference type="InterPro" id="IPR002559">
    <property type="entry name" value="Transposase_11"/>
</dbReference>
<dbReference type="Proteomes" id="UP000030170">
    <property type="component" value="Unassembled WGS sequence"/>
</dbReference>
<dbReference type="GO" id="GO:0004803">
    <property type="term" value="F:transposase activity"/>
    <property type="evidence" value="ECO:0007669"/>
    <property type="project" value="InterPro"/>
</dbReference>
<evidence type="ECO:0000259" key="1">
    <source>
        <dbReference type="Pfam" id="PF01609"/>
    </source>
</evidence>
<keyword evidence="3" id="KW-1185">Reference proteome</keyword>
<gene>
    <name evidence="2" type="ORF">DO97_06800</name>
</gene>
<name>A0A098TPE9_9CYAN</name>
<evidence type="ECO:0000313" key="2">
    <source>
        <dbReference type="EMBL" id="KGF72713.1"/>
    </source>
</evidence>
<dbReference type="EMBL" id="JJML01000020">
    <property type="protein sequence ID" value="KGF72713.1"/>
    <property type="molecule type" value="Genomic_DNA"/>
</dbReference>
<comment type="caution">
    <text evidence="2">The sequence shown here is derived from an EMBL/GenBank/DDBJ whole genome shotgun (WGS) entry which is preliminary data.</text>
</comment>
<dbReference type="GO" id="GO:0006313">
    <property type="term" value="P:DNA transposition"/>
    <property type="evidence" value="ECO:0007669"/>
    <property type="project" value="InterPro"/>
</dbReference>
<proteinExistence type="predicted"/>
<dbReference type="Pfam" id="PF01609">
    <property type="entry name" value="DDE_Tnp_1"/>
    <property type="match status" value="1"/>
</dbReference>
<sequence length="139" mass="16002">FIRRYAVSDAAVHDSKMVGSLLDFDNSGDQVWADSAYRSEVIETVLELLTYESQIHERGYRNHPLTEQQQESNREKSQIRAQVEHVFGSWVMELGGKLVRCIGKQRVAAWIGLKNLTCNLKRYVFWQSQPTSSEESYAC</sequence>
<dbReference type="STRING" id="1497020.DO97_06800"/>
<evidence type="ECO:0000313" key="3">
    <source>
        <dbReference type="Proteomes" id="UP000030170"/>
    </source>
</evidence>
<accession>A0A098TPE9</accession>